<comment type="subcellular location">
    <subcellularLocation>
        <location evidence="1">Membrane</location>
        <topology evidence="1">Multi-pass membrane protein</topology>
    </subcellularLocation>
</comment>
<dbReference type="AlphaFoldDB" id="A0A8H3DFT1"/>
<dbReference type="Pfam" id="PF04479">
    <property type="entry name" value="RTA1"/>
    <property type="match status" value="1"/>
</dbReference>
<evidence type="ECO:0000256" key="4">
    <source>
        <dbReference type="ARBA" id="ARBA00023136"/>
    </source>
</evidence>
<reference evidence="7" key="1">
    <citation type="submission" date="2021-01" db="EMBL/GenBank/DDBJ databases">
        <authorList>
            <person name="Kaushik A."/>
        </authorList>
    </citation>
    <scope>NUCLEOTIDE SEQUENCE</scope>
    <source>
        <strain evidence="7">AG4-RS23</strain>
    </source>
</reference>
<feature type="transmembrane region" description="Helical" evidence="5">
    <location>
        <begin position="49"/>
        <end position="69"/>
    </location>
</feature>
<evidence type="ECO:0000256" key="1">
    <source>
        <dbReference type="ARBA" id="ARBA00004141"/>
    </source>
</evidence>
<evidence type="ECO:0000313" key="7">
    <source>
        <dbReference type="EMBL" id="CAE6524092.1"/>
    </source>
</evidence>
<protein>
    <submittedName>
        <fullName evidence="7">Uncharacterized protein</fullName>
    </submittedName>
</protein>
<feature type="chain" id="PRO_5034063771" evidence="6">
    <location>
        <begin position="28"/>
        <end position="332"/>
    </location>
</feature>
<dbReference type="PANTHER" id="PTHR31465:SF1">
    <property type="entry name" value="PROTEIN RTA1-RELATED"/>
    <property type="match status" value="1"/>
</dbReference>
<feature type="transmembrane region" description="Helical" evidence="5">
    <location>
        <begin position="184"/>
        <end position="207"/>
    </location>
</feature>
<dbReference type="InterPro" id="IPR007568">
    <property type="entry name" value="RTA1"/>
</dbReference>
<comment type="caution">
    <text evidence="7">The sequence shown here is derived from an EMBL/GenBank/DDBJ whole genome shotgun (WGS) entry which is preliminary data.</text>
</comment>
<keyword evidence="4 5" id="KW-0472">Membrane</keyword>
<evidence type="ECO:0000313" key="8">
    <source>
        <dbReference type="Proteomes" id="UP000663861"/>
    </source>
</evidence>
<dbReference type="Proteomes" id="UP000663861">
    <property type="component" value="Unassembled WGS sequence"/>
</dbReference>
<feature type="signal peptide" evidence="6">
    <location>
        <begin position="1"/>
        <end position="27"/>
    </location>
</feature>
<accession>A0A8H3DFT1</accession>
<feature type="transmembrane region" description="Helical" evidence="5">
    <location>
        <begin position="247"/>
        <end position="267"/>
    </location>
</feature>
<feature type="transmembrane region" description="Helical" evidence="5">
    <location>
        <begin position="108"/>
        <end position="128"/>
    </location>
</feature>
<organism evidence="7 8">
    <name type="scientific">Rhizoctonia solani</name>
    <dbReference type="NCBI Taxonomy" id="456999"/>
    <lineage>
        <taxon>Eukaryota</taxon>
        <taxon>Fungi</taxon>
        <taxon>Dikarya</taxon>
        <taxon>Basidiomycota</taxon>
        <taxon>Agaricomycotina</taxon>
        <taxon>Agaricomycetes</taxon>
        <taxon>Cantharellales</taxon>
        <taxon>Ceratobasidiaceae</taxon>
        <taxon>Rhizoctonia</taxon>
    </lineage>
</organism>
<sequence length="332" mass="37704">MHNLSLLPSSPTYLFLYLLARCLVAFGQDNNGEVDLTKTPLHYIPSKSWALISAGCYIFTIVVCIIWSMRHWGRYMLAIIIGASFYAGGLLLRIVYAQEPTSVMKYASMNLIILLSPCGFIAGVYMLLSRLAFHLNAVDHLALSPRWLTKIFVTSDIFTFFVQATGGGLTAMDDPDKRDMGKKLFVGGLVAQLISFLLYTLIFALFVNRVRTQMTIEWNNPALFVNRVRTQMTIEWNNRPNGLMRHWLALVIAMAISCVAIIIRSIFRTMENVQGRDSDLATKEGYFYVLDCFVLWISISVFIVVWPPRYLTGYNPAWKESRVELTSTRYGA</sequence>
<proteinExistence type="predicted"/>
<dbReference type="GO" id="GO:0016020">
    <property type="term" value="C:membrane"/>
    <property type="evidence" value="ECO:0007669"/>
    <property type="project" value="UniProtKB-SubCell"/>
</dbReference>
<keyword evidence="3 5" id="KW-1133">Transmembrane helix</keyword>
<dbReference type="PANTHER" id="PTHR31465">
    <property type="entry name" value="PROTEIN RTA1-RELATED"/>
    <property type="match status" value="1"/>
</dbReference>
<evidence type="ECO:0000256" key="6">
    <source>
        <dbReference type="SAM" id="SignalP"/>
    </source>
</evidence>
<feature type="transmembrane region" description="Helical" evidence="5">
    <location>
        <begin position="148"/>
        <end position="172"/>
    </location>
</feature>
<gene>
    <name evidence="7" type="ORF">RDB_LOCUS161102</name>
</gene>
<keyword evidence="6" id="KW-0732">Signal</keyword>
<evidence type="ECO:0000256" key="5">
    <source>
        <dbReference type="SAM" id="Phobius"/>
    </source>
</evidence>
<evidence type="ECO:0000256" key="2">
    <source>
        <dbReference type="ARBA" id="ARBA00022692"/>
    </source>
</evidence>
<feature type="transmembrane region" description="Helical" evidence="5">
    <location>
        <begin position="287"/>
        <end position="306"/>
    </location>
</feature>
<dbReference type="EMBL" id="CAJMWY010004211">
    <property type="protein sequence ID" value="CAE6524092.1"/>
    <property type="molecule type" value="Genomic_DNA"/>
</dbReference>
<feature type="transmembrane region" description="Helical" evidence="5">
    <location>
        <begin position="75"/>
        <end position="96"/>
    </location>
</feature>
<keyword evidence="2 5" id="KW-0812">Transmembrane</keyword>
<evidence type="ECO:0000256" key="3">
    <source>
        <dbReference type="ARBA" id="ARBA00022989"/>
    </source>
</evidence>
<name>A0A8H3DFT1_9AGAM</name>